<feature type="transmembrane region" description="Helical" evidence="5">
    <location>
        <begin position="122"/>
        <end position="144"/>
    </location>
</feature>
<keyword evidence="3 5" id="KW-1133">Transmembrane helix</keyword>
<organism evidence="7 8">
    <name type="scientific">Penicillium roqueforti (strain FM164)</name>
    <dbReference type="NCBI Taxonomy" id="1365484"/>
    <lineage>
        <taxon>Eukaryota</taxon>
        <taxon>Fungi</taxon>
        <taxon>Dikarya</taxon>
        <taxon>Ascomycota</taxon>
        <taxon>Pezizomycotina</taxon>
        <taxon>Eurotiomycetes</taxon>
        <taxon>Eurotiomycetidae</taxon>
        <taxon>Eurotiales</taxon>
        <taxon>Aspergillaceae</taxon>
        <taxon>Penicillium</taxon>
    </lineage>
</organism>
<dbReference type="PANTHER" id="PTHR39608">
    <property type="entry name" value="INTEGRAL MEMBRANE PROTEIN (AFU_ORTHOLOGUE AFUA_5G08640)"/>
    <property type="match status" value="1"/>
</dbReference>
<comment type="subcellular location">
    <subcellularLocation>
        <location evidence="1">Membrane</location>
        <topology evidence="1">Multi-pass membrane protein</topology>
    </subcellularLocation>
</comment>
<feature type="transmembrane region" description="Helical" evidence="5">
    <location>
        <begin position="7"/>
        <end position="34"/>
    </location>
</feature>
<evidence type="ECO:0000256" key="5">
    <source>
        <dbReference type="SAM" id="Phobius"/>
    </source>
</evidence>
<evidence type="ECO:0000256" key="4">
    <source>
        <dbReference type="ARBA" id="ARBA00023136"/>
    </source>
</evidence>
<reference evidence="7" key="1">
    <citation type="journal article" date="2014" name="Nat. Commun.">
        <title>Multiple recent horizontal transfers of a large genomic region in cheese making fungi.</title>
        <authorList>
            <person name="Cheeseman K."/>
            <person name="Ropars J."/>
            <person name="Renault P."/>
            <person name="Dupont J."/>
            <person name="Gouzy J."/>
            <person name="Branca A."/>
            <person name="Abraham A.L."/>
            <person name="Ceppi M."/>
            <person name="Conseiller E."/>
            <person name="Debuchy R."/>
            <person name="Malagnac F."/>
            <person name="Goarin A."/>
            <person name="Silar P."/>
            <person name="Lacoste S."/>
            <person name="Sallet E."/>
            <person name="Bensimon A."/>
            <person name="Giraud T."/>
            <person name="Brygoo Y."/>
        </authorList>
    </citation>
    <scope>NUCLEOTIDE SEQUENCE [LARGE SCALE GENOMIC DNA]</scope>
    <source>
        <strain evidence="7">FM164</strain>
    </source>
</reference>
<evidence type="ECO:0000256" key="2">
    <source>
        <dbReference type="ARBA" id="ARBA00022692"/>
    </source>
</evidence>
<dbReference type="PANTHER" id="PTHR39608:SF2">
    <property type="entry name" value="MARVEL DOMAIN-CONTAINING PROTEIN"/>
    <property type="match status" value="1"/>
</dbReference>
<feature type="transmembrane region" description="Helical" evidence="5">
    <location>
        <begin position="40"/>
        <end position="62"/>
    </location>
</feature>
<dbReference type="OMA" id="HIGQENC"/>
<dbReference type="GO" id="GO:0016020">
    <property type="term" value="C:membrane"/>
    <property type="evidence" value="ECO:0007669"/>
    <property type="project" value="UniProtKB-SubCell"/>
</dbReference>
<evidence type="ECO:0000256" key="1">
    <source>
        <dbReference type="ARBA" id="ARBA00004141"/>
    </source>
</evidence>
<sequence length="173" mass="19350">MGFFNHLCGLISTIAHIIQCISSFVVLGITAWAARETKTLTVIFPLVVAVLTPILDGITLGISCFTRRRRWQVLPLLLTDAALSYLWLTAFIFLAQDFNQVSCSIHLWNHEMVCSRKYAAEAFSFIAFFTTFGAMTSEVLYAYLPKKDTPIQERKDGATNLEHNLQGAGLMNP</sequence>
<evidence type="ECO:0000256" key="3">
    <source>
        <dbReference type="ARBA" id="ARBA00022989"/>
    </source>
</evidence>
<accession>W6QVK5</accession>
<evidence type="ECO:0000313" key="8">
    <source>
        <dbReference type="Proteomes" id="UP000030686"/>
    </source>
</evidence>
<protein>
    <submittedName>
        <fullName evidence="7">MARVEL-like domain</fullName>
    </submittedName>
</protein>
<keyword evidence="2 5" id="KW-0812">Transmembrane</keyword>
<gene>
    <name evidence="7" type="ORF">PROQFM164_S09g000070</name>
</gene>
<keyword evidence="8" id="KW-1185">Reference proteome</keyword>
<name>W6QVK5_PENRF</name>
<feature type="transmembrane region" description="Helical" evidence="5">
    <location>
        <begin position="74"/>
        <end position="95"/>
    </location>
</feature>
<evidence type="ECO:0000313" key="7">
    <source>
        <dbReference type="EMBL" id="CDM38154.1"/>
    </source>
</evidence>
<dbReference type="OrthoDB" id="20872at2759"/>
<dbReference type="AlphaFoldDB" id="W6QVK5"/>
<dbReference type="Proteomes" id="UP000030686">
    <property type="component" value="Unassembled WGS sequence"/>
</dbReference>
<evidence type="ECO:0000259" key="6">
    <source>
        <dbReference type="Pfam" id="PF01284"/>
    </source>
</evidence>
<dbReference type="EMBL" id="HG792023">
    <property type="protein sequence ID" value="CDM38154.1"/>
    <property type="molecule type" value="Genomic_DNA"/>
</dbReference>
<proteinExistence type="predicted"/>
<keyword evidence="4 5" id="KW-0472">Membrane</keyword>
<dbReference type="Pfam" id="PF01284">
    <property type="entry name" value="MARVEL"/>
    <property type="match status" value="1"/>
</dbReference>
<dbReference type="InterPro" id="IPR008253">
    <property type="entry name" value="Marvel"/>
</dbReference>
<feature type="domain" description="MARVEL" evidence="6">
    <location>
        <begin position="12"/>
        <end position="133"/>
    </location>
</feature>
<dbReference type="STRING" id="1365484.W6QVK5"/>